<comment type="catalytic activity">
    <reaction evidence="4">
        <text>3',3',3'-cAAG + H2O = A[3'-5']pG[3'-5']pAp[3'] + H(+)</text>
        <dbReference type="Rhea" id="RHEA:72867"/>
        <dbReference type="ChEBI" id="CHEBI:15377"/>
        <dbReference type="ChEBI" id="CHEBI:15378"/>
        <dbReference type="ChEBI" id="CHEBI:143810"/>
        <dbReference type="ChEBI" id="CHEBI:192533"/>
    </reaction>
    <physiologicalReaction direction="left-to-right" evidence="4">
        <dbReference type="Rhea" id="RHEA:72868"/>
    </physiologicalReaction>
</comment>
<keyword evidence="1" id="KW-0378">Hydrolase</keyword>
<evidence type="ECO:0000313" key="13">
    <source>
        <dbReference type="Proteomes" id="UP000623067"/>
    </source>
</evidence>
<feature type="domain" description="Anti-CBASS protein Acb1-like C-terminal" evidence="11">
    <location>
        <begin position="495"/>
        <end position="641"/>
    </location>
</feature>
<comment type="catalytic activity">
    <reaction evidence="5">
        <text>3',3'-cGAMP + H2O = G[3'-5']pAp[3'] + H(+)</text>
        <dbReference type="Rhea" id="RHEA:72831"/>
        <dbReference type="ChEBI" id="CHEBI:15377"/>
        <dbReference type="ChEBI" id="CHEBI:15378"/>
        <dbReference type="ChEBI" id="CHEBI:71501"/>
        <dbReference type="ChEBI" id="CHEBI:192497"/>
    </reaction>
    <physiologicalReaction direction="left-to-right" evidence="5">
        <dbReference type="Rhea" id="RHEA:72832"/>
    </physiologicalReaction>
</comment>
<comment type="catalytic activity">
    <reaction evidence="2">
        <text>3',3',3'-cAAG + H2O = G[3'-5']pA[3'-5']pAp[3'] + H(+)</text>
        <dbReference type="Rhea" id="RHEA:72863"/>
        <dbReference type="ChEBI" id="CHEBI:15377"/>
        <dbReference type="ChEBI" id="CHEBI:15378"/>
        <dbReference type="ChEBI" id="CHEBI:143810"/>
        <dbReference type="ChEBI" id="CHEBI:192532"/>
    </reaction>
    <physiologicalReaction direction="left-to-right" evidence="2">
        <dbReference type="Rhea" id="RHEA:72864"/>
    </physiologicalReaction>
</comment>
<evidence type="ECO:0000256" key="7">
    <source>
        <dbReference type="ARBA" id="ARBA00034343"/>
    </source>
</evidence>
<evidence type="ECO:0000256" key="3">
    <source>
        <dbReference type="ARBA" id="ARBA00034240"/>
    </source>
</evidence>
<evidence type="ECO:0000259" key="10">
    <source>
        <dbReference type="Pfam" id="PF06381"/>
    </source>
</evidence>
<name>A0A916ST05_9SPHN</name>
<comment type="catalytic activity">
    <reaction evidence="3">
        <text>3',3',3'-c-tri-AMP + H2O = A[3'-5']pA[3'-5']pAp[3'] + H(+)</text>
        <dbReference type="Rhea" id="RHEA:72859"/>
        <dbReference type="ChEBI" id="CHEBI:15377"/>
        <dbReference type="ChEBI" id="CHEBI:15378"/>
        <dbReference type="ChEBI" id="CHEBI:192523"/>
        <dbReference type="ChEBI" id="CHEBI:192530"/>
    </reaction>
    <physiologicalReaction direction="left-to-right" evidence="3">
        <dbReference type="Rhea" id="RHEA:72860"/>
    </physiologicalReaction>
</comment>
<reference evidence="12" key="2">
    <citation type="submission" date="2020-09" db="EMBL/GenBank/DDBJ databases">
        <authorList>
            <person name="Sun Q."/>
            <person name="Zhou Y."/>
        </authorList>
    </citation>
    <scope>NUCLEOTIDE SEQUENCE</scope>
    <source>
        <strain evidence="12">CGMCC 1.15330</strain>
    </source>
</reference>
<dbReference type="InterPro" id="IPR056175">
    <property type="entry name" value="Acb1-like_C"/>
</dbReference>
<evidence type="ECO:0000256" key="6">
    <source>
        <dbReference type="ARBA" id="ARBA00034316"/>
    </source>
</evidence>
<feature type="domain" description="Anti-CBASS protein Acb1-like N-terminal" evidence="10">
    <location>
        <begin position="59"/>
        <end position="405"/>
    </location>
</feature>
<comment type="similarity">
    <text evidence="6">Belongs to the anti-CBASS protein Acb1 family.</text>
</comment>
<reference evidence="12" key="1">
    <citation type="journal article" date="2014" name="Int. J. Syst. Evol. Microbiol.">
        <title>Complete genome sequence of Corynebacterium casei LMG S-19264T (=DSM 44701T), isolated from a smear-ripened cheese.</title>
        <authorList>
            <consortium name="US DOE Joint Genome Institute (JGI-PGF)"/>
            <person name="Walter F."/>
            <person name="Albersmeier A."/>
            <person name="Kalinowski J."/>
            <person name="Ruckert C."/>
        </authorList>
    </citation>
    <scope>NUCLEOTIDE SEQUENCE</scope>
    <source>
        <strain evidence="12">CGMCC 1.15330</strain>
    </source>
</reference>
<evidence type="ECO:0000256" key="9">
    <source>
        <dbReference type="SAM" id="MobiDB-lite"/>
    </source>
</evidence>
<evidence type="ECO:0000256" key="1">
    <source>
        <dbReference type="ARBA" id="ARBA00022801"/>
    </source>
</evidence>
<comment type="catalytic activity">
    <reaction evidence="8">
        <text>3',3'-cUAMP + H2O = U[3'-5']pAp[3'] + H(+)</text>
        <dbReference type="Rhea" id="RHEA:72835"/>
        <dbReference type="ChEBI" id="CHEBI:15377"/>
        <dbReference type="ChEBI" id="CHEBI:15378"/>
        <dbReference type="ChEBI" id="CHEBI:143809"/>
        <dbReference type="ChEBI" id="CHEBI:192498"/>
    </reaction>
    <physiologicalReaction direction="left-to-right" evidence="8">
        <dbReference type="Rhea" id="RHEA:72836"/>
    </physiologicalReaction>
</comment>
<dbReference type="AlphaFoldDB" id="A0A916ST05"/>
<feature type="region of interest" description="Disordered" evidence="9">
    <location>
        <begin position="448"/>
        <end position="486"/>
    </location>
</feature>
<evidence type="ECO:0000313" key="12">
    <source>
        <dbReference type="EMBL" id="GGB14987.1"/>
    </source>
</evidence>
<gene>
    <name evidence="12" type="ORF">GCM10011380_00500</name>
</gene>
<evidence type="ECO:0000256" key="4">
    <source>
        <dbReference type="ARBA" id="ARBA00034244"/>
    </source>
</evidence>
<dbReference type="Pfam" id="PF06381">
    <property type="entry name" value="Phage_portal_3"/>
    <property type="match status" value="1"/>
</dbReference>
<organism evidence="12 13">
    <name type="scientific">Sphingomonas metalli</name>
    <dbReference type="NCBI Taxonomy" id="1779358"/>
    <lineage>
        <taxon>Bacteria</taxon>
        <taxon>Pseudomonadati</taxon>
        <taxon>Pseudomonadota</taxon>
        <taxon>Alphaproteobacteria</taxon>
        <taxon>Sphingomonadales</taxon>
        <taxon>Sphingomonadaceae</taxon>
        <taxon>Sphingomonas</taxon>
    </lineage>
</organism>
<dbReference type="EMBL" id="BMIH01000001">
    <property type="protein sequence ID" value="GGB14987.1"/>
    <property type="molecule type" value="Genomic_DNA"/>
</dbReference>
<keyword evidence="13" id="KW-1185">Reference proteome</keyword>
<dbReference type="GO" id="GO:0016787">
    <property type="term" value="F:hydrolase activity"/>
    <property type="evidence" value="ECO:0007669"/>
    <property type="project" value="UniProtKB-KW"/>
</dbReference>
<evidence type="ECO:0000256" key="5">
    <source>
        <dbReference type="ARBA" id="ARBA00034283"/>
    </source>
</evidence>
<protein>
    <recommendedName>
        <fullName evidence="7">Anti-CBASS protein Acb1</fullName>
    </recommendedName>
</protein>
<dbReference type="Proteomes" id="UP000623067">
    <property type="component" value="Unassembled WGS sequence"/>
</dbReference>
<evidence type="ECO:0000259" key="11">
    <source>
        <dbReference type="Pfam" id="PF23474"/>
    </source>
</evidence>
<sequence>MAAPYPGTMAGSAILDARGNPMTMMDSVTSAIQSASTVSTFHPQQSAMSFLFAPQLAFAAYLASGMLQKVVDIPASDRVREWRDWQAEKDQIEAIEAEERRLGLIAKVKQAEVLRGIGGGALILAAPGNPAQPLGVIGKGQLKAINVVSRWQLTGKDYVEELSDPAYGTPTMWRIANSKGGTDVHPSRVICFRGDPLPAGYGVAGDDLFWGQSRLVRVWRDVERSDNAQGWFAALVKKAKLLRIGIPGLTDFTSTENGQARLDKRMSAIALGESVLNATVFDTGDGQRPAETITDHQVNWNGIPAMMDAFDQRVAAVADIPFTRLMGRSPAGMNATGEHDTANYHAMVAAGQELDLRPCLEQIDAVMLQSAGVDPKGLWWQFSPLGKPTPEQEATRFKTTMEALQIAADLNAMPEQAFNAGVQGVIEENGWLPGSLPILADMSEEERFGLNPDAAGGDDDPSRIQSEGGDPVLAGAGGADTPARRAANDAKPVPLYVQRKLLNAGELIAWAKKQGFASTLDASDMHVTVLYSRTPVDPIKMGTTWADNEKGELTVKPGGPRAVEKLGESAVVLLFASDDLSWRHRGMVEAGASHDYDEYQPHVTLTYEAGDVDLDTIKPFTGALRFGPELFEPLDLDWKSKVTEQ</sequence>
<evidence type="ECO:0000256" key="8">
    <source>
        <dbReference type="ARBA" id="ARBA00048123"/>
    </source>
</evidence>
<dbReference type="InterPro" id="IPR024459">
    <property type="entry name" value="Acb1-like_N"/>
</dbReference>
<dbReference type="Pfam" id="PF23474">
    <property type="entry name" value="Acb1"/>
    <property type="match status" value="1"/>
</dbReference>
<evidence type="ECO:0000256" key="2">
    <source>
        <dbReference type="ARBA" id="ARBA00034233"/>
    </source>
</evidence>
<proteinExistence type="inferred from homology"/>
<accession>A0A916ST05</accession>
<comment type="caution">
    <text evidence="12">The sequence shown here is derived from an EMBL/GenBank/DDBJ whole genome shotgun (WGS) entry which is preliminary data.</text>
</comment>